<keyword evidence="5 9" id="KW-0547">Nucleotide-binding</keyword>
<dbReference type="GO" id="GO:0050515">
    <property type="term" value="F:4-(cytidine 5'-diphospho)-2-C-methyl-D-erythritol kinase activity"/>
    <property type="evidence" value="ECO:0007669"/>
    <property type="project" value="UniProtKB-UniRule"/>
</dbReference>
<dbReference type="EC" id="2.7.1.148" evidence="2 9"/>
<comment type="function">
    <text evidence="9">Catalyzes the phosphorylation of the position 2 hydroxy group of 4-diphosphocytidyl-2C-methyl-D-erythritol.</text>
</comment>
<evidence type="ECO:0000256" key="4">
    <source>
        <dbReference type="ARBA" id="ARBA00022679"/>
    </source>
</evidence>
<evidence type="ECO:0000313" key="13">
    <source>
        <dbReference type="Proteomes" id="UP000184032"/>
    </source>
</evidence>
<evidence type="ECO:0000259" key="10">
    <source>
        <dbReference type="Pfam" id="PF00288"/>
    </source>
</evidence>
<dbReference type="GO" id="GO:0016114">
    <property type="term" value="P:terpenoid biosynthetic process"/>
    <property type="evidence" value="ECO:0007669"/>
    <property type="project" value="UniProtKB-UniRule"/>
</dbReference>
<dbReference type="InterPro" id="IPR036554">
    <property type="entry name" value="GHMP_kinase_C_sf"/>
</dbReference>
<dbReference type="SUPFAM" id="SSF54211">
    <property type="entry name" value="Ribosomal protein S5 domain 2-like"/>
    <property type="match status" value="1"/>
</dbReference>
<dbReference type="HAMAP" id="MF_00061">
    <property type="entry name" value="IspE"/>
    <property type="match status" value="1"/>
</dbReference>
<keyword evidence="4 9" id="KW-0808">Transferase</keyword>
<comment type="pathway">
    <text evidence="9">Isoprenoid biosynthesis; isopentenyl diphosphate biosynthesis via DXP pathway; isopentenyl diphosphate from 1-deoxy-D-xylulose 5-phosphate: step 3/6.</text>
</comment>
<name>A0A1M5R5D7_9FIRM</name>
<feature type="domain" description="GHMP kinase C-terminal" evidence="11">
    <location>
        <begin position="199"/>
        <end position="251"/>
    </location>
</feature>
<dbReference type="Gene3D" id="3.30.70.890">
    <property type="entry name" value="GHMP kinase, C-terminal domain"/>
    <property type="match status" value="1"/>
</dbReference>
<accession>A0A1M5R5D7</accession>
<dbReference type="PANTHER" id="PTHR43527:SF2">
    <property type="entry name" value="4-DIPHOSPHOCYTIDYL-2-C-METHYL-D-ERYTHRITOL KINASE, CHLOROPLASTIC"/>
    <property type="match status" value="1"/>
</dbReference>
<dbReference type="PIRSF" id="PIRSF010376">
    <property type="entry name" value="IspE"/>
    <property type="match status" value="1"/>
</dbReference>
<evidence type="ECO:0000313" key="12">
    <source>
        <dbReference type="EMBL" id="SHH21597.1"/>
    </source>
</evidence>
<dbReference type="SUPFAM" id="SSF55060">
    <property type="entry name" value="GHMP Kinase, C-terminal domain"/>
    <property type="match status" value="1"/>
</dbReference>
<dbReference type="Pfam" id="PF00288">
    <property type="entry name" value="GHMP_kinases_N"/>
    <property type="match status" value="1"/>
</dbReference>
<comment type="caution">
    <text evidence="9">Lacks conserved residue(s) required for the propagation of feature annotation.</text>
</comment>
<keyword evidence="6 9" id="KW-0418">Kinase</keyword>
<dbReference type="NCBIfam" id="TIGR00154">
    <property type="entry name" value="ispE"/>
    <property type="match status" value="1"/>
</dbReference>
<evidence type="ECO:0000256" key="9">
    <source>
        <dbReference type="HAMAP-Rule" id="MF_00061"/>
    </source>
</evidence>
<keyword evidence="9" id="KW-0414">Isoprene biosynthesis</keyword>
<feature type="active site" evidence="9">
    <location>
        <position position="131"/>
    </location>
</feature>
<keyword evidence="7 9" id="KW-0067">ATP-binding</keyword>
<keyword evidence="13" id="KW-1185">Reference proteome</keyword>
<comment type="catalytic activity">
    <reaction evidence="9">
        <text>4-CDP-2-C-methyl-D-erythritol + ATP = 4-CDP-2-C-methyl-D-erythritol 2-phosphate + ADP + H(+)</text>
        <dbReference type="Rhea" id="RHEA:18437"/>
        <dbReference type="ChEBI" id="CHEBI:15378"/>
        <dbReference type="ChEBI" id="CHEBI:30616"/>
        <dbReference type="ChEBI" id="CHEBI:57823"/>
        <dbReference type="ChEBI" id="CHEBI:57919"/>
        <dbReference type="ChEBI" id="CHEBI:456216"/>
        <dbReference type="EC" id="2.7.1.148"/>
    </reaction>
</comment>
<reference evidence="12 13" key="1">
    <citation type="submission" date="2016-11" db="EMBL/GenBank/DDBJ databases">
        <authorList>
            <person name="Jaros S."/>
            <person name="Januszkiewicz K."/>
            <person name="Wedrychowicz H."/>
        </authorList>
    </citation>
    <scope>NUCLEOTIDE SEQUENCE [LARGE SCALE GENOMIC DNA]</scope>
    <source>
        <strain evidence="12 13">DSM 21120</strain>
    </source>
</reference>
<sequence length="281" mass="31302">MKTRSYAKINLSLDVVNKREDGYHNIKTIMQKVSLYDELEFNIIKSGFVLNSDLKVPVEDNLIYKSWKVMCNFVGRELPIEITLKKNIPMAAGLAGGTGNGAVTLKALNKIYNLNLSLEDLKEMSLSLGADFPYMLQGGTVLAEGIGEEFTELAPFEGVSVLIVNPGYEISTKVVYENLKIDENRIDFKGIVNCMENKSILSLKSLLENKMQDYVFKVHPDIKIIVEELSKLGAVSLMSGTGASVFGLFNNCEDMKYAHSILAKRYKYAFMTCTVGGYDEV</sequence>
<dbReference type="GO" id="GO:0005524">
    <property type="term" value="F:ATP binding"/>
    <property type="evidence" value="ECO:0007669"/>
    <property type="project" value="UniProtKB-UniRule"/>
</dbReference>
<dbReference type="InterPro" id="IPR006204">
    <property type="entry name" value="GHMP_kinase_N_dom"/>
</dbReference>
<evidence type="ECO:0000256" key="8">
    <source>
        <dbReference type="ARBA" id="ARBA00032554"/>
    </source>
</evidence>
<dbReference type="UniPathway" id="UPA00056">
    <property type="reaction ID" value="UER00094"/>
</dbReference>
<dbReference type="PANTHER" id="PTHR43527">
    <property type="entry name" value="4-DIPHOSPHOCYTIDYL-2-C-METHYL-D-ERYTHRITOL KINASE, CHLOROPLASTIC"/>
    <property type="match status" value="1"/>
</dbReference>
<dbReference type="OrthoDB" id="9809438at2"/>
<dbReference type="RefSeq" id="WP_073184030.1">
    <property type="nucleotide sequence ID" value="NZ_FQXI01000004.1"/>
</dbReference>
<dbReference type="EMBL" id="FQXI01000004">
    <property type="protein sequence ID" value="SHH21597.1"/>
    <property type="molecule type" value="Genomic_DNA"/>
</dbReference>
<evidence type="ECO:0000259" key="11">
    <source>
        <dbReference type="Pfam" id="PF08544"/>
    </source>
</evidence>
<feature type="active site" evidence="9">
    <location>
        <position position="8"/>
    </location>
</feature>
<comment type="similarity">
    <text evidence="1 9">Belongs to the GHMP kinase family. IspE subfamily.</text>
</comment>
<dbReference type="Pfam" id="PF08544">
    <property type="entry name" value="GHMP_kinases_C"/>
    <property type="match status" value="1"/>
</dbReference>
<dbReference type="GO" id="GO:0019288">
    <property type="term" value="P:isopentenyl diphosphate biosynthetic process, methylerythritol 4-phosphate pathway"/>
    <property type="evidence" value="ECO:0007669"/>
    <property type="project" value="UniProtKB-UniRule"/>
</dbReference>
<evidence type="ECO:0000256" key="1">
    <source>
        <dbReference type="ARBA" id="ARBA00009684"/>
    </source>
</evidence>
<dbReference type="InterPro" id="IPR020568">
    <property type="entry name" value="Ribosomal_Su5_D2-typ_SF"/>
</dbReference>
<evidence type="ECO:0000256" key="2">
    <source>
        <dbReference type="ARBA" id="ARBA00012052"/>
    </source>
</evidence>
<evidence type="ECO:0000256" key="7">
    <source>
        <dbReference type="ARBA" id="ARBA00022840"/>
    </source>
</evidence>
<evidence type="ECO:0000256" key="6">
    <source>
        <dbReference type="ARBA" id="ARBA00022777"/>
    </source>
</evidence>
<dbReference type="InterPro" id="IPR013750">
    <property type="entry name" value="GHMP_kinase_C_dom"/>
</dbReference>
<organism evidence="12 13">
    <name type="scientific">Anaerosphaera aminiphila DSM 21120</name>
    <dbReference type="NCBI Taxonomy" id="1120995"/>
    <lineage>
        <taxon>Bacteria</taxon>
        <taxon>Bacillati</taxon>
        <taxon>Bacillota</taxon>
        <taxon>Tissierellia</taxon>
        <taxon>Tissierellales</taxon>
        <taxon>Peptoniphilaceae</taxon>
        <taxon>Anaerosphaera</taxon>
    </lineage>
</organism>
<feature type="domain" description="GHMP kinase N-terminal" evidence="10">
    <location>
        <begin position="61"/>
        <end position="132"/>
    </location>
</feature>
<dbReference type="Proteomes" id="UP000184032">
    <property type="component" value="Unassembled WGS sequence"/>
</dbReference>
<protein>
    <recommendedName>
        <fullName evidence="3 9">4-diphosphocytidyl-2-C-methyl-D-erythritol kinase</fullName>
        <shortName evidence="9">CMK</shortName>
        <ecNumber evidence="2 9">2.7.1.148</ecNumber>
    </recommendedName>
    <alternativeName>
        <fullName evidence="8 9">4-(cytidine-5'-diphospho)-2-C-methyl-D-erythritol kinase</fullName>
    </alternativeName>
</protein>
<dbReference type="AlphaFoldDB" id="A0A1M5R5D7"/>
<dbReference type="InterPro" id="IPR004424">
    <property type="entry name" value="IspE"/>
</dbReference>
<proteinExistence type="inferred from homology"/>
<dbReference type="Gene3D" id="3.30.230.10">
    <property type="match status" value="1"/>
</dbReference>
<evidence type="ECO:0000256" key="5">
    <source>
        <dbReference type="ARBA" id="ARBA00022741"/>
    </source>
</evidence>
<gene>
    <name evidence="9" type="primary">ispE</name>
    <name evidence="12" type="ORF">SAMN02745245_00829</name>
</gene>
<dbReference type="InterPro" id="IPR014721">
    <property type="entry name" value="Ribsml_uS5_D2-typ_fold_subgr"/>
</dbReference>
<dbReference type="STRING" id="1120995.SAMN02745245_00829"/>
<evidence type="ECO:0000256" key="3">
    <source>
        <dbReference type="ARBA" id="ARBA00017473"/>
    </source>
</evidence>